<reference evidence="1 2" key="1">
    <citation type="submission" date="2016-11" db="EMBL/GenBank/DDBJ databases">
        <authorList>
            <person name="Jaros S."/>
            <person name="Januszkiewicz K."/>
            <person name="Wedrychowicz H."/>
        </authorList>
    </citation>
    <scope>NUCLEOTIDE SEQUENCE [LARGE SCALE GENOMIC DNA]</scope>
    <source>
        <strain evidence="1 2">DSM 28715</strain>
    </source>
</reference>
<evidence type="ECO:0008006" key="3">
    <source>
        <dbReference type="Google" id="ProtNLM"/>
    </source>
</evidence>
<name>A0A1M5L3F9_9RHOB</name>
<dbReference type="InterPro" id="IPR011250">
    <property type="entry name" value="OMP/PagP_B-barrel"/>
</dbReference>
<dbReference type="PROSITE" id="PS51257">
    <property type="entry name" value="PROKAR_LIPOPROTEIN"/>
    <property type="match status" value="1"/>
</dbReference>
<dbReference type="STRING" id="1508389.SAMN05444003_0048"/>
<keyword evidence="2" id="KW-1185">Reference proteome</keyword>
<sequence>MTRFLTAVSVVALLAACDNEQPLVFPDDGTETNLENEGTVTDGDGEPILDEEGEEIEFADNGIPEPIAFNLVSADFDAGDETLTVTITSLDSTPLEAVYERNTALDVDGYVAFSQQEDALDRFFVGYGQSSNDGNTTGVLVMDGGQFTRFIAGVYYTQNNYTPHVSSQPDNGLVAYTGRYIGILNFDELDDSQLLTASSGIPANLLAGQPARVLGDVLINADFVDMQVNGGIANRRVASATALDPFTLFDIGLVPADILENGTFFGEANRPDASAVGSYGGTFGGNEASGVAMGVHLTGDFIPEIDNEEEFGLIVLTKCGLAGDGPFCDDAQPDFDP</sequence>
<dbReference type="AlphaFoldDB" id="A0A1M5L3F9"/>
<evidence type="ECO:0000313" key="2">
    <source>
        <dbReference type="Proteomes" id="UP000184074"/>
    </source>
</evidence>
<dbReference type="SUPFAM" id="SSF56925">
    <property type="entry name" value="OMPA-like"/>
    <property type="match status" value="1"/>
</dbReference>
<protein>
    <recommendedName>
        <fullName evidence="3">Thymidylate synthase</fullName>
    </recommendedName>
</protein>
<dbReference type="EMBL" id="FQXB01000001">
    <property type="protein sequence ID" value="SHG58953.1"/>
    <property type="molecule type" value="Genomic_DNA"/>
</dbReference>
<gene>
    <name evidence="1" type="ORF">SAMN05444003_0048</name>
</gene>
<dbReference type="Proteomes" id="UP000184074">
    <property type="component" value="Unassembled WGS sequence"/>
</dbReference>
<proteinExistence type="predicted"/>
<evidence type="ECO:0000313" key="1">
    <source>
        <dbReference type="EMBL" id="SHG58953.1"/>
    </source>
</evidence>
<accession>A0A1M5L3F9</accession>
<organism evidence="1 2">
    <name type="scientific">Cognatiyoonia sediminum</name>
    <dbReference type="NCBI Taxonomy" id="1508389"/>
    <lineage>
        <taxon>Bacteria</taxon>
        <taxon>Pseudomonadati</taxon>
        <taxon>Pseudomonadota</taxon>
        <taxon>Alphaproteobacteria</taxon>
        <taxon>Rhodobacterales</taxon>
        <taxon>Paracoccaceae</taxon>
        <taxon>Cognatiyoonia</taxon>
    </lineage>
</organism>